<keyword evidence="2" id="KW-1185">Reference proteome</keyword>
<dbReference type="Proteomes" id="UP001079430">
    <property type="component" value="Unassembled WGS sequence"/>
</dbReference>
<evidence type="ECO:0000313" key="1">
    <source>
        <dbReference type="EMBL" id="MCZ4088647.1"/>
    </source>
</evidence>
<dbReference type="EMBL" id="JAPVOI010000002">
    <property type="protein sequence ID" value="MCZ4088647.1"/>
    <property type="molecule type" value="Genomic_DNA"/>
</dbReference>
<proteinExistence type="predicted"/>
<sequence length="50" mass="5507">MKARTTMWRRTARSSPYLTIECVAVDGRVLRLVEANTDEVLTDGVASGLP</sequence>
<protein>
    <submittedName>
        <fullName evidence="1">Uncharacterized protein</fullName>
    </submittedName>
</protein>
<gene>
    <name evidence="1" type="ORF">O3W52_00525</name>
</gene>
<evidence type="ECO:0000313" key="2">
    <source>
        <dbReference type="Proteomes" id="UP001079430"/>
    </source>
</evidence>
<dbReference type="RefSeq" id="WP_269274603.1">
    <property type="nucleotide sequence ID" value="NZ_JAPVOI010000002.1"/>
</dbReference>
<reference evidence="1" key="1">
    <citation type="submission" date="2022-10" db="EMBL/GenBank/DDBJ databases">
        <title>Whole genome sequencing of three plant growth promoting bacteria isolated from Vachellia tortilis subsp. raddiana in Morocco.</title>
        <authorList>
            <person name="Hnini M."/>
            <person name="Zouagui R."/>
            <person name="Zouagui H."/>
            <person name="Chemao Elfihri M.-W."/>
            <person name="Ibrahimi A."/>
            <person name="Sbabou L."/>
            <person name="Aurag J."/>
        </authorList>
    </citation>
    <scope>NUCLEOTIDE SEQUENCE</scope>
    <source>
        <strain evidence="1">LMR678</strain>
    </source>
</reference>
<name>A0ABT4KCF1_9HYPH</name>
<comment type="caution">
    <text evidence="1">The sequence shown here is derived from an EMBL/GenBank/DDBJ whole genome shotgun (WGS) entry which is preliminary data.</text>
</comment>
<organism evidence="1 2">
    <name type="scientific">Sinorhizobium psoraleae</name>
    <dbReference type="NCBI Taxonomy" id="520838"/>
    <lineage>
        <taxon>Bacteria</taxon>
        <taxon>Pseudomonadati</taxon>
        <taxon>Pseudomonadota</taxon>
        <taxon>Alphaproteobacteria</taxon>
        <taxon>Hyphomicrobiales</taxon>
        <taxon>Rhizobiaceae</taxon>
        <taxon>Sinorhizobium/Ensifer group</taxon>
        <taxon>Sinorhizobium</taxon>
    </lineage>
</organism>
<accession>A0ABT4KCF1</accession>